<dbReference type="Proteomes" id="UP000031443">
    <property type="component" value="Unassembled WGS sequence"/>
</dbReference>
<accession>M7BGV3</accession>
<gene>
    <name evidence="1" type="ORF">UY3_15432</name>
</gene>
<keyword evidence="2" id="KW-1185">Reference proteome</keyword>
<dbReference type="AlphaFoldDB" id="M7BGV3"/>
<sequence>MRAVELALRAGAEYRAPMAGSPPRSWKEMPDFRELRGSGAGGLQDVTELPPLLACCCWWRHCLQSRTTRERWLLTRHQALKAAPVPAAAQK</sequence>
<proteinExistence type="predicted"/>
<protein>
    <submittedName>
        <fullName evidence="1">Uncharacterized protein</fullName>
    </submittedName>
</protein>
<evidence type="ECO:0000313" key="2">
    <source>
        <dbReference type="Proteomes" id="UP000031443"/>
    </source>
</evidence>
<evidence type="ECO:0000313" key="1">
    <source>
        <dbReference type="EMBL" id="EMP27472.1"/>
    </source>
</evidence>
<name>M7BGV3_CHEMY</name>
<reference evidence="2" key="1">
    <citation type="journal article" date="2013" name="Nat. Genet.">
        <title>The draft genomes of soft-shell turtle and green sea turtle yield insights into the development and evolution of the turtle-specific body plan.</title>
        <authorList>
            <person name="Wang Z."/>
            <person name="Pascual-Anaya J."/>
            <person name="Zadissa A."/>
            <person name="Li W."/>
            <person name="Niimura Y."/>
            <person name="Huang Z."/>
            <person name="Li C."/>
            <person name="White S."/>
            <person name="Xiong Z."/>
            <person name="Fang D."/>
            <person name="Wang B."/>
            <person name="Ming Y."/>
            <person name="Chen Y."/>
            <person name="Zheng Y."/>
            <person name="Kuraku S."/>
            <person name="Pignatelli M."/>
            <person name="Herrero J."/>
            <person name="Beal K."/>
            <person name="Nozawa M."/>
            <person name="Li Q."/>
            <person name="Wang J."/>
            <person name="Zhang H."/>
            <person name="Yu L."/>
            <person name="Shigenobu S."/>
            <person name="Wang J."/>
            <person name="Liu J."/>
            <person name="Flicek P."/>
            <person name="Searle S."/>
            <person name="Wang J."/>
            <person name="Kuratani S."/>
            <person name="Yin Y."/>
            <person name="Aken B."/>
            <person name="Zhang G."/>
            <person name="Irie N."/>
        </authorList>
    </citation>
    <scope>NUCLEOTIDE SEQUENCE [LARGE SCALE GENOMIC DNA]</scope>
</reference>
<dbReference type="EMBL" id="KB569780">
    <property type="protein sequence ID" value="EMP27472.1"/>
    <property type="molecule type" value="Genomic_DNA"/>
</dbReference>
<organism evidence="1 2">
    <name type="scientific">Chelonia mydas</name>
    <name type="common">Green sea-turtle</name>
    <name type="synonym">Chelonia agassizi</name>
    <dbReference type="NCBI Taxonomy" id="8469"/>
    <lineage>
        <taxon>Eukaryota</taxon>
        <taxon>Metazoa</taxon>
        <taxon>Chordata</taxon>
        <taxon>Craniata</taxon>
        <taxon>Vertebrata</taxon>
        <taxon>Euteleostomi</taxon>
        <taxon>Archelosauria</taxon>
        <taxon>Testudinata</taxon>
        <taxon>Testudines</taxon>
        <taxon>Cryptodira</taxon>
        <taxon>Durocryptodira</taxon>
        <taxon>Americhelydia</taxon>
        <taxon>Chelonioidea</taxon>
        <taxon>Cheloniidae</taxon>
        <taxon>Chelonia</taxon>
    </lineage>
</organism>